<reference evidence="1" key="2">
    <citation type="journal article" date="2007" name="Science">
        <title>Draft genome sequence of the sexually transmitted pathogen Trichomonas vaginalis.</title>
        <authorList>
            <person name="Carlton J.M."/>
            <person name="Hirt R.P."/>
            <person name="Silva J.C."/>
            <person name="Delcher A.L."/>
            <person name="Schatz M."/>
            <person name="Zhao Q."/>
            <person name="Wortman J.R."/>
            <person name="Bidwell S.L."/>
            <person name="Alsmark U.C.M."/>
            <person name="Besteiro S."/>
            <person name="Sicheritz-Ponten T."/>
            <person name="Noel C.J."/>
            <person name="Dacks J.B."/>
            <person name="Foster P.G."/>
            <person name="Simillion C."/>
            <person name="Van de Peer Y."/>
            <person name="Miranda-Saavedra D."/>
            <person name="Barton G.J."/>
            <person name="Westrop G.D."/>
            <person name="Mueller S."/>
            <person name="Dessi D."/>
            <person name="Fiori P.L."/>
            <person name="Ren Q."/>
            <person name="Paulsen I."/>
            <person name="Zhang H."/>
            <person name="Bastida-Corcuera F.D."/>
            <person name="Simoes-Barbosa A."/>
            <person name="Brown M.T."/>
            <person name="Hayes R.D."/>
            <person name="Mukherjee M."/>
            <person name="Okumura C.Y."/>
            <person name="Schneider R."/>
            <person name="Smith A.J."/>
            <person name="Vanacova S."/>
            <person name="Villalvazo M."/>
            <person name="Haas B.J."/>
            <person name="Pertea M."/>
            <person name="Feldblyum T.V."/>
            <person name="Utterback T.R."/>
            <person name="Shu C.L."/>
            <person name="Osoegawa K."/>
            <person name="de Jong P.J."/>
            <person name="Hrdy I."/>
            <person name="Horvathova L."/>
            <person name="Zubacova Z."/>
            <person name="Dolezal P."/>
            <person name="Malik S.B."/>
            <person name="Logsdon J.M. Jr."/>
            <person name="Henze K."/>
            <person name="Gupta A."/>
            <person name="Wang C.C."/>
            <person name="Dunne R.L."/>
            <person name="Upcroft J.A."/>
            <person name="Upcroft P."/>
            <person name="White O."/>
            <person name="Salzberg S.L."/>
            <person name="Tang P."/>
            <person name="Chiu C.-H."/>
            <person name="Lee Y.-S."/>
            <person name="Embley T.M."/>
            <person name="Coombs G.H."/>
            <person name="Mottram J.C."/>
            <person name="Tachezy J."/>
            <person name="Fraser-Liggett C.M."/>
            <person name="Johnson P.J."/>
        </authorList>
    </citation>
    <scope>NUCLEOTIDE SEQUENCE [LARGE SCALE GENOMIC DNA]</scope>
    <source>
        <strain evidence="1">G3</strain>
    </source>
</reference>
<sequence>MEYKEDFVQDTRFVEQFLQKNPDSEFQNSSNSTIYKAFTKSIDKAYKYNNYGQIYLKGVNDALENIKNVGDPFGLIFTILEDVINNYNRSIVGEFSYDANSFEDGVLHLSRSMEMNGDGHCSACLNHGKIVFNKNPQKSNSWNSFFSLIKNEYGAYDIDAILPLTFVSILFHILPPDSLEDVLDLDLSFDYSGDITRFENICHSTHDSNIMIEDIHRIEFEKRKKTKITEISIDDIFNGYSNSVDGELFVKSFILSDDIYDIEILNEYFPDYLKFRENDDCGIEYYVSWIQNGCEEIKINPYMNINDVLSERERLYNNLNTISSEKNTNPIYIVGINTIRRLFIGPFDDYFISKLHYNGGINETIYPMVHFSQGNLSLRLFWYNIKMCIFDTEEWKEFLNLIEPDMHAYVNGVLTYINEYFIFLDISK</sequence>
<reference evidence="1" key="1">
    <citation type="submission" date="2006-10" db="EMBL/GenBank/DDBJ databases">
        <authorList>
            <person name="Amadeo P."/>
            <person name="Zhao Q."/>
            <person name="Wortman J."/>
            <person name="Fraser-Liggett C."/>
            <person name="Carlton J."/>
        </authorList>
    </citation>
    <scope>NUCLEOTIDE SEQUENCE</scope>
    <source>
        <strain evidence="1">G3</strain>
    </source>
</reference>
<dbReference type="KEGG" id="tva:4759982"/>
<dbReference type="VEuPathDB" id="TrichDB:TVAGG3_0254260"/>
<protein>
    <submittedName>
        <fullName evidence="1">Uncharacterized protein</fullName>
    </submittedName>
</protein>
<keyword evidence="2" id="KW-1185">Reference proteome</keyword>
<evidence type="ECO:0000313" key="1">
    <source>
        <dbReference type="EMBL" id="EAY02151.1"/>
    </source>
</evidence>
<dbReference type="SMR" id="A2EYT2"/>
<organism evidence="1 2">
    <name type="scientific">Trichomonas vaginalis (strain ATCC PRA-98 / G3)</name>
    <dbReference type="NCBI Taxonomy" id="412133"/>
    <lineage>
        <taxon>Eukaryota</taxon>
        <taxon>Metamonada</taxon>
        <taxon>Parabasalia</taxon>
        <taxon>Trichomonadida</taxon>
        <taxon>Trichomonadidae</taxon>
        <taxon>Trichomonas</taxon>
    </lineage>
</organism>
<dbReference type="VEuPathDB" id="TrichDB:TVAG_213500"/>
<gene>
    <name evidence="1" type="ORF">TVAG_213500</name>
</gene>
<name>A2EYT2_TRIV3</name>
<dbReference type="EMBL" id="DS113544">
    <property type="protein sequence ID" value="EAY02151.1"/>
    <property type="molecule type" value="Genomic_DNA"/>
</dbReference>
<evidence type="ECO:0000313" key="2">
    <source>
        <dbReference type="Proteomes" id="UP000001542"/>
    </source>
</evidence>
<dbReference type="Proteomes" id="UP000001542">
    <property type="component" value="Unassembled WGS sequence"/>
</dbReference>
<dbReference type="InParanoid" id="A2EYT2"/>
<proteinExistence type="predicted"/>
<accession>A2EYT2</accession>
<dbReference type="AlphaFoldDB" id="A2EYT2"/>